<organism evidence="2 3">
    <name type="scientific">Puccinia graminis f. sp. tritici</name>
    <dbReference type="NCBI Taxonomy" id="56615"/>
    <lineage>
        <taxon>Eukaryota</taxon>
        <taxon>Fungi</taxon>
        <taxon>Dikarya</taxon>
        <taxon>Basidiomycota</taxon>
        <taxon>Pucciniomycotina</taxon>
        <taxon>Pucciniomycetes</taxon>
        <taxon>Pucciniales</taxon>
        <taxon>Pucciniaceae</taxon>
        <taxon>Puccinia</taxon>
    </lineage>
</organism>
<reference evidence="2 3" key="1">
    <citation type="submission" date="2019-05" db="EMBL/GenBank/DDBJ databases">
        <title>Emergence of the Ug99 lineage of the wheat stem rust pathogen through somatic hybridization.</title>
        <authorList>
            <person name="Li F."/>
            <person name="Upadhyaya N.M."/>
            <person name="Sperschneider J."/>
            <person name="Matny O."/>
            <person name="Nguyen-Phuc H."/>
            <person name="Mago R."/>
            <person name="Raley C."/>
            <person name="Miller M.E."/>
            <person name="Silverstein K.A.T."/>
            <person name="Henningsen E."/>
            <person name="Hirsch C.D."/>
            <person name="Visser B."/>
            <person name="Pretorius Z.A."/>
            <person name="Steffenson B.J."/>
            <person name="Schwessinger B."/>
            <person name="Dodds P.N."/>
            <person name="Figueroa M."/>
        </authorList>
    </citation>
    <scope>NUCLEOTIDE SEQUENCE [LARGE SCALE GENOMIC DNA]</scope>
    <source>
        <strain evidence="2 3">Ug99</strain>
    </source>
</reference>
<comment type="caution">
    <text evidence="2">The sequence shown here is derived from an EMBL/GenBank/DDBJ whole genome shotgun (WGS) entry which is preliminary data.</text>
</comment>
<dbReference type="Proteomes" id="UP000325313">
    <property type="component" value="Unassembled WGS sequence"/>
</dbReference>
<name>A0A5B0SNF7_PUCGR</name>
<evidence type="ECO:0000256" key="1">
    <source>
        <dbReference type="SAM" id="MobiDB-lite"/>
    </source>
</evidence>
<protein>
    <submittedName>
        <fullName evidence="2">Uncharacterized protein</fullName>
    </submittedName>
</protein>
<gene>
    <name evidence="2" type="ORF">PGTUg99_030983</name>
</gene>
<accession>A0A5B0SNF7</accession>
<feature type="region of interest" description="Disordered" evidence="1">
    <location>
        <begin position="82"/>
        <end position="103"/>
    </location>
</feature>
<dbReference type="AlphaFoldDB" id="A0A5B0SNF7"/>
<evidence type="ECO:0000313" key="2">
    <source>
        <dbReference type="EMBL" id="KAA1138949.1"/>
    </source>
</evidence>
<dbReference type="EMBL" id="VDEP01000001">
    <property type="protein sequence ID" value="KAA1138949.1"/>
    <property type="molecule type" value="Genomic_DNA"/>
</dbReference>
<proteinExistence type="predicted"/>
<evidence type="ECO:0000313" key="3">
    <source>
        <dbReference type="Proteomes" id="UP000325313"/>
    </source>
</evidence>
<sequence length="140" mass="15622">MCSFKCRSGASEFRGTDIARAQPAVSEGADEALQMTEPAWLKTSWDDPICVCTLAIRSSVHGQRDCGCACLSWEQHIHPQTELSTSTSGAARRAQDKKHNIKTSKYKTESNRIAKKSYIVVCLFENPKLLRVQMDIAHYS</sequence>